<dbReference type="EMBL" id="QKVK01000007">
    <property type="protein sequence ID" value="PZF75927.1"/>
    <property type="molecule type" value="Genomic_DNA"/>
</dbReference>
<name>A0A2W2BJ65_9HYPH</name>
<dbReference type="GO" id="GO:0004806">
    <property type="term" value="F:triacylglycerol lipase activity"/>
    <property type="evidence" value="ECO:0007669"/>
    <property type="project" value="InterPro"/>
</dbReference>
<dbReference type="AlphaFoldDB" id="A0A2W2BJ65"/>
<feature type="signal peptide" evidence="1">
    <location>
        <begin position="1"/>
        <end position="17"/>
    </location>
</feature>
<dbReference type="SUPFAM" id="SSF53474">
    <property type="entry name" value="alpha/beta-Hydrolases"/>
    <property type="match status" value="1"/>
</dbReference>
<dbReference type="Proteomes" id="UP000248795">
    <property type="component" value="Unassembled WGS sequence"/>
</dbReference>
<organism evidence="2 3">
    <name type="scientific">Aestuariivirga litoralis</name>
    <dbReference type="NCBI Taxonomy" id="2650924"/>
    <lineage>
        <taxon>Bacteria</taxon>
        <taxon>Pseudomonadati</taxon>
        <taxon>Pseudomonadota</taxon>
        <taxon>Alphaproteobacteria</taxon>
        <taxon>Hyphomicrobiales</taxon>
        <taxon>Aestuariivirgaceae</taxon>
        <taxon>Aestuariivirga</taxon>
    </lineage>
</organism>
<gene>
    <name evidence="2" type="ORF">DK847_14825</name>
</gene>
<dbReference type="Gene3D" id="3.40.50.1820">
    <property type="entry name" value="alpha/beta hydrolase"/>
    <property type="match status" value="2"/>
</dbReference>
<evidence type="ECO:0000256" key="1">
    <source>
        <dbReference type="SAM" id="SignalP"/>
    </source>
</evidence>
<proteinExistence type="predicted"/>
<sequence length="431" mass="45525">MAALLAAVSLAPAAAMAGEATSTVAVPPFYQDVLNMKPEGKLGQIIKQEKVDTPIAGAQAWRIAYVSSDLNDKPTIATGLVVAPLGEAPAGGRPIISWSHGTTGNAQNCGPSQVENPARPLNQYFLVNGNSWTDYGLPSLAEFIKDGYVVVGTDYQGLGGGGRHQYAVAKTNGRDAINAARAAGSMAETGAGKKTLMIGWSQGAGSTLGASQADYIAKTGTAYDGIDVVGFVAMSVPDLAMYAPDKLDEAGATKMVNDFATAWSVDSFAFAHMSMNLWGTQAAFPDKLQLSDIFTDEGAQVLDQIYANKCVHVATDTINFNYGQNYKSLLRPQPQNTLAWAQAIVAGSVDNTVKPIAPVLILYGNKDTTLPPVMGEYYRSKVCPLGGNVTRIQLPGDQNHFTTPPESVPYYLPWIKDRIDGKPAPDGCAGN</sequence>
<dbReference type="PANTHER" id="PTHR34853">
    <property type="match status" value="1"/>
</dbReference>
<dbReference type="InterPro" id="IPR005152">
    <property type="entry name" value="Lipase_secreted"/>
</dbReference>
<dbReference type="Pfam" id="PF03583">
    <property type="entry name" value="LIP"/>
    <property type="match status" value="2"/>
</dbReference>
<dbReference type="InterPro" id="IPR029058">
    <property type="entry name" value="AB_hydrolase_fold"/>
</dbReference>
<protein>
    <submittedName>
        <fullName evidence="2">Lipase</fullName>
    </submittedName>
</protein>
<feature type="chain" id="PRO_5016146445" evidence="1">
    <location>
        <begin position="18"/>
        <end position="431"/>
    </location>
</feature>
<dbReference type="GO" id="GO:0016042">
    <property type="term" value="P:lipid catabolic process"/>
    <property type="evidence" value="ECO:0007669"/>
    <property type="project" value="InterPro"/>
</dbReference>
<dbReference type="PIRSF" id="PIRSF029171">
    <property type="entry name" value="Esterase_LipA"/>
    <property type="match status" value="1"/>
</dbReference>
<evidence type="ECO:0000313" key="3">
    <source>
        <dbReference type="Proteomes" id="UP000248795"/>
    </source>
</evidence>
<accession>A0A2W2BJ65</accession>
<keyword evidence="1" id="KW-0732">Signal</keyword>
<evidence type="ECO:0000313" key="2">
    <source>
        <dbReference type="EMBL" id="PZF75927.1"/>
    </source>
</evidence>
<reference evidence="3" key="1">
    <citation type="submission" date="2018-06" db="EMBL/GenBank/DDBJ databases">
        <title>Aestuariibacter litoralis strain KCTC 52945T.</title>
        <authorList>
            <person name="Li X."/>
            <person name="Salam N."/>
            <person name="Li J.-L."/>
            <person name="Chen Y.-M."/>
            <person name="Yang Z.-W."/>
            <person name="Zhang L.-Y."/>
            <person name="Han M.-X."/>
            <person name="Xiao M."/>
            <person name="Li W.-J."/>
        </authorList>
    </citation>
    <scope>NUCLEOTIDE SEQUENCE [LARGE SCALE GENOMIC DNA]</scope>
    <source>
        <strain evidence="3">KCTC 52945</strain>
    </source>
</reference>
<keyword evidence="3" id="KW-1185">Reference proteome</keyword>
<dbReference type="PANTHER" id="PTHR34853:SF1">
    <property type="entry name" value="LIPASE 5"/>
    <property type="match status" value="1"/>
</dbReference>
<comment type="caution">
    <text evidence="2">The sequence shown here is derived from an EMBL/GenBank/DDBJ whole genome shotgun (WGS) entry which is preliminary data.</text>
</comment>